<proteinExistence type="predicted"/>
<dbReference type="Proteomes" id="UP000253420">
    <property type="component" value="Unassembled WGS sequence"/>
</dbReference>
<evidence type="ECO:0000313" key="2">
    <source>
        <dbReference type="Proteomes" id="UP000253420"/>
    </source>
</evidence>
<keyword evidence="2" id="KW-1185">Reference proteome</keyword>
<organism evidence="1 2">
    <name type="scientific">Phyllobacterium salinisoli</name>
    <dbReference type="NCBI Taxonomy" id="1899321"/>
    <lineage>
        <taxon>Bacteria</taxon>
        <taxon>Pseudomonadati</taxon>
        <taxon>Pseudomonadota</taxon>
        <taxon>Alphaproteobacteria</taxon>
        <taxon>Hyphomicrobiales</taxon>
        <taxon>Phyllobacteriaceae</taxon>
        <taxon>Phyllobacterium</taxon>
    </lineage>
</organism>
<dbReference type="EMBL" id="QOZG01000008">
    <property type="protein sequence ID" value="RCS22378.1"/>
    <property type="molecule type" value="Genomic_DNA"/>
</dbReference>
<reference evidence="1 2" key="1">
    <citation type="submission" date="2018-07" db="EMBL/GenBank/DDBJ databases">
        <title>The draft genome of Phyllobacterium salinisoli.</title>
        <authorList>
            <person name="Liu L."/>
            <person name="Li L."/>
            <person name="Zhang X."/>
            <person name="Liang L."/>
        </authorList>
    </citation>
    <scope>NUCLEOTIDE SEQUENCE [LARGE SCALE GENOMIC DNA]</scope>
    <source>
        <strain evidence="1 2">LLAN61</strain>
    </source>
</reference>
<gene>
    <name evidence="1" type="ORF">DUT91_18430</name>
</gene>
<dbReference type="RefSeq" id="WP_114441966.1">
    <property type="nucleotide sequence ID" value="NZ_QOZG01000008.1"/>
</dbReference>
<name>A0A368JZ02_9HYPH</name>
<dbReference type="AlphaFoldDB" id="A0A368JZ02"/>
<dbReference type="OrthoDB" id="7916376at2"/>
<accession>A0A368JZ02</accession>
<sequence length="145" mass="15774">MKTALIIMTVMGCDCDAKQCEYIRTADAGWTSMRDCERDLSREIKSRKDMSYPLITAACGPAARSNGHLLASVSPKITIPAHIGDRPIAADMAIGVPVEPRVILAKRTRFGYQTVTDTVDRAVMGTVSVASRAADWVRQYALLGD</sequence>
<comment type="caution">
    <text evidence="1">The sequence shown here is derived from an EMBL/GenBank/DDBJ whole genome shotgun (WGS) entry which is preliminary data.</text>
</comment>
<evidence type="ECO:0000313" key="1">
    <source>
        <dbReference type="EMBL" id="RCS22378.1"/>
    </source>
</evidence>
<protein>
    <submittedName>
        <fullName evidence="1">Uncharacterized protein</fullName>
    </submittedName>
</protein>